<sequence>MLYIDSYENLPNSDDAYEQRALEFCEKWLSGAETFVLHTSGSTGTPKPIELTRAQMQASAELTGKTFGLNQGDTALVCVNIEYIAGVMMLVRGMTLGLKLVIVPPVSNPFVKYPMLSQFDFDFVALVPLQIQEIIENGGIGLQKINPMKAIIVGGAAVNAALQSQIQQLSVPVFSTYGMTETVSHIAIKRLNGIGLSDEFEILDGVDIKLDERSCLAIKAPASNNEWIFTNDVVELTEDKKFKILGRYDNIINSGGVKIQLEEVEKVVFEICKKYFEGLSNKRFFAWGIPDDKLGQKLVLIWETNQITKTEEKSILEKCAEKLPKFKIPKAIFLVNTFIETASGKIDKRVIAQRLLLDTNS</sequence>
<dbReference type="InterPro" id="IPR000873">
    <property type="entry name" value="AMP-dep_synth/lig_dom"/>
</dbReference>
<evidence type="ECO:0000313" key="3">
    <source>
        <dbReference type="Proteomes" id="UP001236507"/>
    </source>
</evidence>
<organism evidence="2 3">
    <name type="scientific">Flectobacillus roseus</name>
    <dbReference type="NCBI Taxonomy" id="502259"/>
    <lineage>
        <taxon>Bacteria</taxon>
        <taxon>Pseudomonadati</taxon>
        <taxon>Bacteroidota</taxon>
        <taxon>Cytophagia</taxon>
        <taxon>Cytophagales</taxon>
        <taxon>Flectobacillaceae</taxon>
        <taxon>Flectobacillus</taxon>
    </lineage>
</organism>
<dbReference type="EMBL" id="JASHIF010000002">
    <property type="protein sequence ID" value="MDI9857789.1"/>
    <property type="molecule type" value="Genomic_DNA"/>
</dbReference>
<dbReference type="PROSITE" id="PS00455">
    <property type="entry name" value="AMP_BINDING"/>
    <property type="match status" value="1"/>
</dbReference>
<protein>
    <submittedName>
        <fullName evidence="2">AMP-binding protein</fullName>
    </submittedName>
</protein>
<dbReference type="InterPro" id="IPR020845">
    <property type="entry name" value="AMP-binding_CS"/>
</dbReference>
<accession>A0ABT6Y2K9</accession>
<dbReference type="RefSeq" id="WP_283343093.1">
    <property type="nucleotide sequence ID" value="NZ_JASHIF010000002.1"/>
</dbReference>
<keyword evidence="3" id="KW-1185">Reference proteome</keyword>
<name>A0ABT6Y2K9_9BACT</name>
<dbReference type="PANTHER" id="PTHR43201:SF32">
    <property type="entry name" value="2-SUCCINYLBENZOATE--COA LIGASE, CHLOROPLASTIC_PEROXISOMAL"/>
    <property type="match status" value="1"/>
</dbReference>
<evidence type="ECO:0000313" key="2">
    <source>
        <dbReference type="EMBL" id="MDI9857789.1"/>
    </source>
</evidence>
<dbReference type="PANTHER" id="PTHR43201">
    <property type="entry name" value="ACYL-COA SYNTHETASE"/>
    <property type="match status" value="1"/>
</dbReference>
<dbReference type="InterPro" id="IPR045851">
    <property type="entry name" value="AMP-bd_C_sf"/>
</dbReference>
<reference evidence="2 3" key="1">
    <citation type="submission" date="2023-05" db="EMBL/GenBank/DDBJ databases">
        <title>Novel species of genus Flectobacillus isolated from stream in China.</title>
        <authorList>
            <person name="Lu H."/>
        </authorList>
    </citation>
    <scope>NUCLEOTIDE SEQUENCE [LARGE SCALE GENOMIC DNA]</scope>
    <source>
        <strain evidence="2 3">KCTC 42575</strain>
    </source>
</reference>
<dbReference type="Proteomes" id="UP001236507">
    <property type="component" value="Unassembled WGS sequence"/>
</dbReference>
<evidence type="ECO:0000259" key="1">
    <source>
        <dbReference type="Pfam" id="PF00501"/>
    </source>
</evidence>
<gene>
    <name evidence="2" type="ORF">QM524_01085</name>
</gene>
<comment type="caution">
    <text evidence="2">The sequence shown here is derived from an EMBL/GenBank/DDBJ whole genome shotgun (WGS) entry which is preliminary data.</text>
</comment>
<dbReference type="Gene3D" id="3.40.50.12780">
    <property type="entry name" value="N-terminal domain of ligase-like"/>
    <property type="match status" value="1"/>
</dbReference>
<dbReference type="Gene3D" id="3.30.300.30">
    <property type="match status" value="1"/>
</dbReference>
<dbReference type="SUPFAM" id="SSF56801">
    <property type="entry name" value="Acetyl-CoA synthetase-like"/>
    <property type="match status" value="1"/>
</dbReference>
<dbReference type="InterPro" id="IPR042099">
    <property type="entry name" value="ANL_N_sf"/>
</dbReference>
<feature type="domain" description="AMP-dependent synthetase/ligase" evidence="1">
    <location>
        <begin position="34"/>
        <end position="188"/>
    </location>
</feature>
<dbReference type="Pfam" id="PF00501">
    <property type="entry name" value="AMP-binding"/>
    <property type="match status" value="1"/>
</dbReference>
<proteinExistence type="predicted"/>